<evidence type="ECO:0000256" key="1">
    <source>
        <dbReference type="SAM" id="MobiDB-lite"/>
    </source>
</evidence>
<dbReference type="PhylomeDB" id="A5KEB2"/>
<comment type="caution">
    <text evidence="3">The sequence shown here is derived from an EMBL/GenBank/DDBJ whole genome shotgun (WGS) entry which is preliminary data.</text>
</comment>
<dbReference type="RefSeq" id="XP_001608354.1">
    <property type="nucleotide sequence ID" value="XM_001608304.1"/>
</dbReference>
<reference evidence="3 4" key="1">
    <citation type="journal article" date="2008" name="Nature">
        <title>Comparative genomics of the neglected human malaria parasite Plasmodium vivax.</title>
        <authorList>
            <person name="Carlton J.M."/>
            <person name="Adams J.H."/>
            <person name="Silva J.C."/>
            <person name="Bidwell S.L."/>
            <person name="Lorenzi H."/>
            <person name="Caler E."/>
            <person name="Crabtree J."/>
            <person name="Angiuoli S.V."/>
            <person name="Merino E.F."/>
            <person name="Amedeo P."/>
            <person name="Cheng Q."/>
            <person name="Coulson R.M."/>
            <person name="Crabb B.S."/>
            <person name="Del Portillo H.A."/>
            <person name="Essien K."/>
            <person name="Feldblyum T.V."/>
            <person name="Fernandez-Becerra C."/>
            <person name="Gilson P.R."/>
            <person name="Gueye A.H."/>
            <person name="Guo X."/>
            <person name="Kang'a S."/>
            <person name="Kooij T.W."/>
            <person name="Korsinczky M."/>
            <person name="Meyer E.V."/>
            <person name="Nene V."/>
            <person name="Paulsen I."/>
            <person name="White O."/>
            <person name="Ralph S.A."/>
            <person name="Ren Q."/>
            <person name="Sargeant T.J."/>
            <person name="Salzberg S.L."/>
            <person name="Stoeckert C.J."/>
            <person name="Sullivan S.A."/>
            <person name="Yamamoto M.M."/>
            <person name="Hoffman S.L."/>
            <person name="Wortman J.R."/>
            <person name="Gardner M.J."/>
            <person name="Galinski M.R."/>
            <person name="Barnwell J.W."/>
            <person name="Fraser-Liggett C.M."/>
        </authorList>
    </citation>
    <scope>NUCLEOTIDE SEQUENCE [LARGE SCALE GENOMIC DNA]</scope>
    <source>
        <strain evidence="3 4">Salvador I</strain>
    </source>
</reference>
<name>A5KEB2_PLAVS</name>
<keyword evidence="2" id="KW-0472">Membrane</keyword>
<dbReference type="EMBL" id="AAKM01002770">
    <property type="protein sequence ID" value="EDL42330.1"/>
    <property type="molecule type" value="Genomic_DNA"/>
</dbReference>
<evidence type="ECO:0000256" key="2">
    <source>
        <dbReference type="SAM" id="Phobius"/>
    </source>
</evidence>
<keyword evidence="4" id="KW-1185">Reference proteome</keyword>
<feature type="region of interest" description="Disordered" evidence="1">
    <location>
        <begin position="513"/>
        <end position="552"/>
    </location>
</feature>
<dbReference type="Proteomes" id="UP000008333">
    <property type="component" value="Unassembled WGS sequence"/>
</dbReference>
<evidence type="ECO:0000313" key="3">
    <source>
        <dbReference type="EMBL" id="EDL42330.1"/>
    </source>
</evidence>
<dbReference type="VEuPathDB" id="PlasmoDB:PVX_087050"/>
<dbReference type="KEGG" id="pvx:PVX_087050"/>
<organism evidence="3 4">
    <name type="scientific">Plasmodium vivax (strain Salvador I)</name>
    <dbReference type="NCBI Taxonomy" id="126793"/>
    <lineage>
        <taxon>Eukaryota</taxon>
        <taxon>Sar</taxon>
        <taxon>Alveolata</taxon>
        <taxon>Apicomplexa</taxon>
        <taxon>Aconoidasida</taxon>
        <taxon>Haemosporida</taxon>
        <taxon>Plasmodiidae</taxon>
        <taxon>Plasmodium</taxon>
        <taxon>Plasmodium (Plasmodium)</taxon>
    </lineage>
</organism>
<feature type="transmembrane region" description="Helical" evidence="2">
    <location>
        <begin position="647"/>
        <end position="669"/>
    </location>
</feature>
<keyword evidence="2" id="KW-1133">Transmembrane helix</keyword>
<sequence length="726" mass="83658">MNERHFINNILIKYFVAKRHSKCIYRRRDDPDGGLLRLYRCAKWYKELKTVGSHSRSNDRLYIAYTSDKEVKVSHVKQRIIKQKVMKNFQMVFYSCFCLLVVLSCIACLLLYNNHNHVECVLPYGDCPVIQHREVETFLVNVKVHEMAKERILEVCSAMKGVQREVRTKPEGERNDSLGGRAGRAGLQMMKMMKAKKRRYSLLNTDRVKCRECQVVFQLEGKETLQDIFLFEEVNKCQKSIGREHCVHVREGAVRNRRIHLYKRYRGPIRSSDERQKGAAREKGTSREKGAAREKGTSREKGAAREKVVLDDKVKFLHPSLKDYVLNLDYFTLRSESGQRIPVNEEPLRGGTTPREESRHICRPDYREAFGEETFYWLCPQFYEGEEERGSREHNIAASIMQMVNMQGAGEADANKHLLEMSKSSATTRRYDHFGFVEGKLELPFRVDIYSRFQPQDGETEQVDVLEKIYRAFFCSHAKEHHHTKEHPHAYAHSAASHQDDMPRMAFFFPGQEGERKEEAPGTLQGVDRRDTNNNLGKDNTSVHREGTSISDEGENLSLEDLCREDHYEEADHCEEADHYDEANHARGAKGKAAGKGEGHTRRVLIKEVPTVRREKQKEEHPKGLEKELVVISPSLFFGMMRNLLCIVIFFLLLLLGMMCVMVAMYICLTMGYDVSVILRDQGEMEEMPRYLKRLSRHLTGGGGCVSVGGTDGGYFGIHRHASDPF</sequence>
<dbReference type="InParanoid" id="A5KEB2"/>
<dbReference type="GeneID" id="5471224"/>
<feature type="region of interest" description="Disordered" evidence="1">
    <location>
        <begin position="267"/>
        <end position="304"/>
    </location>
</feature>
<dbReference type="OMA" id="SIMQMVN"/>
<feature type="transmembrane region" description="Helical" evidence="2">
    <location>
        <begin position="91"/>
        <end position="112"/>
    </location>
</feature>
<keyword evidence="2" id="KW-0812">Transmembrane</keyword>
<feature type="compositionally biased region" description="Basic and acidic residues" evidence="1">
    <location>
        <begin position="271"/>
        <end position="304"/>
    </location>
</feature>
<accession>A5KEB2</accession>
<dbReference type="FunCoup" id="A5KEB2">
    <property type="interactions" value="315"/>
</dbReference>
<dbReference type="AlphaFoldDB" id="A5KEB2"/>
<evidence type="ECO:0000313" key="4">
    <source>
        <dbReference type="Proteomes" id="UP000008333"/>
    </source>
</evidence>
<protein>
    <submittedName>
        <fullName evidence="3">Uncharacterized protein</fullName>
    </submittedName>
</protein>
<gene>
    <name evidence="3" type="ORF">PVX_087050</name>
</gene>
<proteinExistence type="predicted"/>